<dbReference type="Pfam" id="PF26053">
    <property type="entry name" value="DUF8016"/>
    <property type="match status" value="1"/>
</dbReference>
<dbReference type="EMBL" id="KZ613939">
    <property type="protein sequence ID" value="PMD46886.1"/>
    <property type="molecule type" value="Genomic_DNA"/>
</dbReference>
<evidence type="ECO:0000259" key="1">
    <source>
        <dbReference type="Pfam" id="PF26053"/>
    </source>
</evidence>
<organism evidence="2 3">
    <name type="scientific">Hyaloscypha variabilis (strain UAMH 11265 / GT02V1 / F)</name>
    <name type="common">Meliniomyces variabilis</name>
    <dbReference type="NCBI Taxonomy" id="1149755"/>
    <lineage>
        <taxon>Eukaryota</taxon>
        <taxon>Fungi</taxon>
        <taxon>Dikarya</taxon>
        <taxon>Ascomycota</taxon>
        <taxon>Pezizomycotina</taxon>
        <taxon>Leotiomycetes</taxon>
        <taxon>Helotiales</taxon>
        <taxon>Hyaloscyphaceae</taxon>
        <taxon>Hyaloscypha</taxon>
        <taxon>Hyaloscypha variabilis</taxon>
    </lineage>
</organism>
<dbReference type="Proteomes" id="UP000235786">
    <property type="component" value="Unassembled WGS sequence"/>
</dbReference>
<dbReference type="SUPFAM" id="SSF75304">
    <property type="entry name" value="Amidase signature (AS) enzymes"/>
    <property type="match status" value="1"/>
</dbReference>
<keyword evidence="3" id="KW-1185">Reference proteome</keyword>
<sequence length="259" mass="28506">MTVMTGDFATFDASTFQSSGNSFISEDDVFSKSFLQAVYLISKTASELHASLASTLAGYDKYAICSIFSSDLLYLTYPTLIAKEQYTLFGAPFIADYEAAHDGRHPFLDPNPAVRWAFAQTNETIFKDWWNSEVIKADQDTCSDSLLLYPGTLATSIYRYVYLNPPVIPTGWGIYNVAIFAGVPDMVFPIGEGSYNSTITLHEEMLPIAVGIIAAPGCDAIIFDLAVQLEKAGIVNIPGKYFVSSWSRHVRVRVTEHSG</sequence>
<dbReference type="OrthoDB" id="5423360at2759"/>
<dbReference type="AlphaFoldDB" id="A0A2J6S811"/>
<name>A0A2J6S811_HYAVF</name>
<gene>
    <name evidence="2" type="ORF">L207DRAFT_629340</name>
</gene>
<dbReference type="InterPro" id="IPR058329">
    <property type="entry name" value="Arp1_N"/>
</dbReference>
<proteinExistence type="predicted"/>
<protein>
    <recommendedName>
        <fullName evidence="1">Scytalone dehydratase-like protein Arp1 N-terminal domain-containing protein</fullName>
    </recommendedName>
</protein>
<evidence type="ECO:0000313" key="2">
    <source>
        <dbReference type="EMBL" id="PMD46886.1"/>
    </source>
</evidence>
<accession>A0A2J6S811</accession>
<feature type="domain" description="Scytalone dehydratase-like protein Arp1 N-terminal" evidence="1">
    <location>
        <begin position="1"/>
        <end position="59"/>
    </location>
</feature>
<reference evidence="2 3" key="1">
    <citation type="submission" date="2016-04" db="EMBL/GenBank/DDBJ databases">
        <title>A degradative enzymes factory behind the ericoid mycorrhizal symbiosis.</title>
        <authorList>
            <consortium name="DOE Joint Genome Institute"/>
            <person name="Martino E."/>
            <person name="Morin E."/>
            <person name="Grelet G."/>
            <person name="Kuo A."/>
            <person name="Kohler A."/>
            <person name="Daghino S."/>
            <person name="Barry K."/>
            <person name="Choi C."/>
            <person name="Cichocki N."/>
            <person name="Clum A."/>
            <person name="Copeland A."/>
            <person name="Hainaut M."/>
            <person name="Haridas S."/>
            <person name="Labutti K."/>
            <person name="Lindquist E."/>
            <person name="Lipzen A."/>
            <person name="Khouja H.-R."/>
            <person name="Murat C."/>
            <person name="Ohm R."/>
            <person name="Olson A."/>
            <person name="Spatafora J."/>
            <person name="Veneault-Fourrey C."/>
            <person name="Henrissat B."/>
            <person name="Grigoriev I."/>
            <person name="Martin F."/>
            <person name="Perotto S."/>
        </authorList>
    </citation>
    <scope>NUCLEOTIDE SEQUENCE [LARGE SCALE GENOMIC DNA]</scope>
    <source>
        <strain evidence="2 3">F</strain>
    </source>
</reference>
<dbReference type="InterPro" id="IPR036928">
    <property type="entry name" value="AS_sf"/>
</dbReference>
<dbReference type="STRING" id="1149755.A0A2J6S811"/>
<evidence type="ECO:0000313" key="3">
    <source>
        <dbReference type="Proteomes" id="UP000235786"/>
    </source>
</evidence>